<dbReference type="Proteomes" id="UP000475249">
    <property type="component" value="Unassembled WGS sequence"/>
</dbReference>
<feature type="domain" description="DUF4097" evidence="2">
    <location>
        <begin position="287"/>
        <end position="481"/>
    </location>
</feature>
<evidence type="ECO:0000313" key="3">
    <source>
        <dbReference type="EMBL" id="NAS11306.1"/>
    </source>
</evidence>
<reference evidence="3 4" key="1">
    <citation type="submission" date="2020-01" db="EMBL/GenBank/DDBJ databases">
        <title>Bacteria diversity of Porities sp.</title>
        <authorList>
            <person name="Wang G."/>
        </authorList>
    </citation>
    <scope>NUCLEOTIDE SEQUENCE [LARGE SCALE GENOMIC DNA]</scope>
    <source>
        <strain evidence="3 4">R33</strain>
    </source>
</reference>
<dbReference type="AlphaFoldDB" id="A0A6L9E9D8"/>
<dbReference type="EMBL" id="WXYO01000002">
    <property type="protein sequence ID" value="NAS11306.1"/>
    <property type="molecule type" value="Genomic_DNA"/>
</dbReference>
<sequence length="485" mass="57036">MKSLQQIFRISTALLLLLSVGVYGQKQTKTYKESFKVGKDAVIDINTSYADIEFETWDKDEVVVEATVELDGATDEEAADYFEEAAVEIKGNSREIEISTNSGRSWAYRTNFDRVDLDNFVIEIPELPELEPLFLDLEIPELPELMEMPPIPFTNFDYNAYKEEGEEYMQKWQKEFSEQFDEDYRDRMEQWAERIKERAEVLQQRREEREERRQELLEQRNELRERAREERERVREERDRVREERDRIRDEERRLRKNIIISQDYDDDGPNVFYRWSDGAERKYKVKKKIKIRMPKSARLKMNVRHGEVKLAENTRNIDATLSYTRLLASSIGGDKTSIIASHSPVSVRRWDYGKLKTDFSDDVKLDQVRDLVLYSNSSDVRIEELLSSAQIRNNLGVLQINSIADSFKDMDISIQYGELFCELPSGAYRIYVDGTSSKLSSPAYLVLDRTKKLNNTVHRGYHLNKNTPRSINIRSEYSDVVLED</sequence>
<protein>
    <submittedName>
        <fullName evidence="3">DUF4097 family beta strand repeat protein</fullName>
    </submittedName>
</protein>
<evidence type="ECO:0000313" key="4">
    <source>
        <dbReference type="Proteomes" id="UP000475249"/>
    </source>
</evidence>
<comment type="caution">
    <text evidence="3">The sequence shown here is derived from an EMBL/GenBank/DDBJ whole genome shotgun (WGS) entry which is preliminary data.</text>
</comment>
<proteinExistence type="predicted"/>
<feature type="region of interest" description="Disordered" evidence="1">
    <location>
        <begin position="227"/>
        <end position="247"/>
    </location>
</feature>
<gene>
    <name evidence="3" type="ORF">GTQ38_04790</name>
</gene>
<dbReference type="Pfam" id="PF13349">
    <property type="entry name" value="DUF4097"/>
    <property type="match status" value="1"/>
</dbReference>
<dbReference type="RefSeq" id="WP_161434344.1">
    <property type="nucleotide sequence ID" value="NZ_WXYO01000002.1"/>
</dbReference>
<name>A0A6L9E9D8_9FLAO</name>
<keyword evidence="4" id="KW-1185">Reference proteome</keyword>
<accession>A0A6L9E9D8</accession>
<evidence type="ECO:0000256" key="1">
    <source>
        <dbReference type="SAM" id="MobiDB-lite"/>
    </source>
</evidence>
<organism evidence="3 4">
    <name type="scientific">Poritiphilus flavus</name>
    <dbReference type="NCBI Taxonomy" id="2697053"/>
    <lineage>
        <taxon>Bacteria</taxon>
        <taxon>Pseudomonadati</taxon>
        <taxon>Bacteroidota</taxon>
        <taxon>Flavobacteriia</taxon>
        <taxon>Flavobacteriales</taxon>
        <taxon>Flavobacteriaceae</taxon>
        <taxon>Poritiphilus</taxon>
    </lineage>
</organism>
<dbReference type="InterPro" id="IPR025164">
    <property type="entry name" value="Toastrack_DUF4097"/>
</dbReference>
<evidence type="ECO:0000259" key="2">
    <source>
        <dbReference type="Pfam" id="PF13349"/>
    </source>
</evidence>